<name>X1ECB8_9ZZZZ</name>
<reference evidence="1" key="1">
    <citation type="journal article" date="2014" name="Front. Microbiol.">
        <title>High frequency of phylogenetically diverse reductive dehalogenase-homologous genes in deep subseafloor sedimentary metagenomes.</title>
        <authorList>
            <person name="Kawai M."/>
            <person name="Futagami T."/>
            <person name="Toyoda A."/>
            <person name="Takaki Y."/>
            <person name="Nishi S."/>
            <person name="Hori S."/>
            <person name="Arai W."/>
            <person name="Tsubouchi T."/>
            <person name="Morono Y."/>
            <person name="Uchiyama I."/>
            <person name="Ito T."/>
            <person name="Fujiyama A."/>
            <person name="Inagaki F."/>
            <person name="Takami H."/>
        </authorList>
    </citation>
    <scope>NUCLEOTIDE SEQUENCE</scope>
    <source>
        <strain evidence="1">Expedition CK06-06</strain>
    </source>
</reference>
<dbReference type="SUPFAM" id="SSF102114">
    <property type="entry name" value="Radical SAM enzymes"/>
    <property type="match status" value="1"/>
</dbReference>
<organism evidence="1">
    <name type="scientific">marine sediment metagenome</name>
    <dbReference type="NCBI Taxonomy" id="412755"/>
    <lineage>
        <taxon>unclassified sequences</taxon>
        <taxon>metagenomes</taxon>
        <taxon>ecological metagenomes</taxon>
    </lineage>
</organism>
<comment type="caution">
    <text evidence="1">The sequence shown here is derived from an EMBL/GenBank/DDBJ whole genome shotgun (WGS) entry which is preliminary data.</text>
</comment>
<proteinExistence type="predicted"/>
<gene>
    <name evidence="1" type="ORF">S03H2_03619</name>
</gene>
<protein>
    <recommendedName>
        <fullName evidence="2">Radical SAM protein</fullName>
    </recommendedName>
</protein>
<evidence type="ECO:0008006" key="2">
    <source>
        <dbReference type="Google" id="ProtNLM"/>
    </source>
</evidence>
<dbReference type="AlphaFoldDB" id="X1ECB8"/>
<feature type="non-terminal residue" evidence="1">
    <location>
        <position position="1"/>
    </location>
</feature>
<dbReference type="EMBL" id="BARU01001356">
    <property type="protein sequence ID" value="GAH30931.1"/>
    <property type="molecule type" value="Genomic_DNA"/>
</dbReference>
<dbReference type="InterPro" id="IPR058240">
    <property type="entry name" value="rSAM_sf"/>
</dbReference>
<accession>X1ECB8</accession>
<evidence type="ECO:0000313" key="1">
    <source>
        <dbReference type="EMBL" id="GAH30931.1"/>
    </source>
</evidence>
<sequence length="258" mass="29629">LPLCQPDTTYASCIFTWNAKRRNGLPPDIIIGGSGIDLKAELSPEIEHIMPDYSLYPDVNFSLGFTSRGCPRKCPWCIVREKEGNIISWASIYEFWYQRHKKIVLLDNNLLASPNWREVFSELFTIDVEVDFNQGLDIRLVDDEVAFYLGKVNARKLRFAFDHLSYEPSVRQGIDLLLKRGISPSKLSFYVLVGFDGDDTALERMKLLSSYKVDVYPMIYKGHDGREPKLPTKLTETIFWRGGRGNLKKFLRVAGRLP</sequence>